<dbReference type="EMBL" id="JAUUIA010001577">
    <property type="protein sequence ID" value="MDP0972030.1"/>
    <property type="molecule type" value="Genomic_DNA"/>
</dbReference>
<proteinExistence type="predicted"/>
<evidence type="ECO:0000313" key="1">
    <source>
        <dbReference type="EMBL" id="MDP0972030.1"/>
    </source>
</evidence>
<gene>
    <name evidence="1" type="ORF">Q6294_34430</name>
</gene>
<organism evidence="1 2">
    <name type="scientific">Klebsiella pneumoniae</name>
    <dbReference type="NCBI Taxonomy" id="573"/>
    <lineage>
        <taxon>Bacteria</taxon>
        <taxon>Pseudomonadati</taxon>
        <taxon>Pseudomonadota</taxon>
        <taxon>Gammaproteobacteria</taxon>
        <taxon>Enterobacterales</taxon>
        <taxon>Enterobacteriaceae</taxon>
        <taxon>Klebsiella/Raoultella group</taxon>
        <taxon>Klebsiella</taxon>
        <taxon>Klebsiella pneumoniae complex</taxon>
    </lineage>
</organism>
<dbReference type="Proteomes" id="UP001244490">
    <property type="component" value="Unassembled WGS sequence"/>
</dbReference>
<dbReference type="RefSeq" id="WP_305202948.1">
    <property type="nucleotide sequence ID" value="NZ_JAUUIA010001577.1"/>
</dbReference>
<sequence>SITRTVENKFNYQAHIYARENRYWFEMIRKWKPECLVTDFENYLTNMYLKSQKYPPVDEKAWWEEQHKLITSVSDI</sequence>
<accession>A0AAW8ANT3</accession>
<feature type="non-terminal residue" evidence="1">
    <location>
        <position position="1"/>
    </location>
</feature>
<protein>
    <submittedName>
        <fullName evidence="1">Uncharacterized protein</fullName>
    </submittedName>
</protein>
<dbReference type="AlphaFoldDB" id="A0AAW8ANT3"/>
<evidence type="ECO:0000313" key="2">
    <source>
        <dbReference type="Proteomes" id="UP001244490"/>
    </source>
</evidence>
<reference evidence="1" key="1">
    <citation type="submission" date="2023-07" db="EMBL/GenBank/DDBJ databases">
        <authorList>
            <person name="Peng Z."/>
        </authorList>
    </citation>
    <scope>NUCLEOTIDE SEQUENCE</scope>
    <source>
        <strain evidence="1">KP219</strain>
    </source>
</reference>
<comment type="caution">
    <text evidence="1">The sequence shown here is derived from an EMBL/GenBank/DDBJ whole genome shotgun (WGS) entry which is preliminary data.</text>
</comment>
<feature type="non-terminal residue" evidence="1">
    <location>
        <position position="76"/>
    </location>
</feature>
<name>A0AAW8ANT3_KLEPN</name>